<accession>A0AAE0BMJ9</accession>
<evidence type="ECO:0000313" key="2">
    <source>
        <dbReference type="Proteomes" id="UP001190700"/>
    </source>
</evidence>
<sequence>MLPAMNSRASLKKYLAERGLAETASIEADANSMFDSVSLALFGNTDYSLPLRKLAVLHIRLSAPPDRRIFNKGLLNHAKELGLRAQRDDDDLKINRYLNTLECTYSDGQDTLLKALVKCLNTLKCYLVHDRIPKPFVYQFEAGESTSPNRTIFLTLSGKHFNTLCVAEAGADTVDQQEPKRDEEETLSLEEEDEDAVFNIQGDPYPLRELWSGVIVDDGVTVFVRKNSDGVLEKWTRLRSGREFCQGPLLSKGTARAVRRPCGGSPGGVQRTPHVLEEVMSCPRIENMVQEMRRKDQEGQLLEHMFAETKGPLDQHLCDLQGDEYLQSEVATLCPTQAAQIKPIDTDRARLENKFRRGAPGGQAILLTGSEGMGKSTIGNFIADRLTKPDEELAEGKRAKEALEAEGGEFEQAQDLKEAFQGLFEEEEGLKMWFVVHPGRVVGLVSPEVLHKDLMAQETLFGEGSKTDAQVWDETKEDTLLGFSRADDELVGIFPTGCSGNSITTVCTYAHFEKDLVDFVVRMRFKSAEAVYDVIQQLNVECLAFAEQEQREEALRGCPELVQKAACMLGMEYNDDGSASGEEELVQRFAQRDTLDHLLPRRFKDKLGSEVELRMRSASKENGLQFVKQALLLFTTGPCSHWGLLEEMRVHIPGRLDETIIDVPGFNLAKPARHAIAVSTVSKEYDNATALIFGGSRGLLHDTIDGLKSSGLLHKLLQEPHHHGALLTIFMDVFYSEPFKKLKECGKEKVGRKRVNRDPESARMKMRRDLHVTVATALKNIETKVRDAIVHARECMQGTSSSRLETCELDSLEVLAKGTLFADPECEEFWDRYSTEKLWGHILEMRARLAQRHEDHLFRELYRLIALPFFRAIDEIGQIGSLLRSPLSSPPEQGWGAAKEQKLREAERKLPSCFDEVLNPGGACEVFFNGFLQPLVEDCRYDKVMERFDSDETFTIYKAQGSRYLRAHLKEFNRNVRSVKGAESSLLLQLMLGDLHTHLSAVVSENLQQFVRERYVVPLRKDVDELLSDVFAVAEDGEVDTLMTSSEQGKAETVMTMAKQVSFNQMLESIWNDALACLEPLKLRKELRRLYYQEVKDALGGCHDGLTQSREFIKAGGTHGNVNRKRAEAMATWAHDHAGKICTSILEGIFKKLVVSEGVFPSLRQALGSLLHQTRLDWNRVLDGEKAVLQGMELPLHSQHRAFELGSRLVAAAVVNPKLWDHFQDADLTVLRDCIQRGQGIPAARAADGLPAAMHHQRAFPPLDGVASAAENQSLRSTTVKQVELGQRQAQLLQLLRDQCATNPEKAYLSVANMVELSGRQGVAAKLRAQVHRDLCALEKQKVIIKKKLKNKVWFKAASCCSLHVPLRAEDAQAEME</sequence>
<gene>
    <name evidence="1" type="ORF">CYMTET_51301</name>
</gene>
<reference evidence="1 2" key="1">
    <citation type="journal article" date="2015" name="Genome Biol. Evol.">
        <title>Comparative Genomics of a Bacterivorous Green Alga Reveals Evolutionary Causalities and Consequences of Phago-Mixotrophic Mode of Nutrition.</title>
        <authorList>
            <person name="Burns J.A."/>
            <person name="Paasch A."/>
            <person name="Narechania A."/>
            <person name="Kim E."/>
        </authorList>
    </citation>
    <scope>NUCLEOTIDE SEQUENCE [LARGE SCALE GENOMIC DNA]</scope>
    <source>
        <strain evidence="1 2">PLY_AMNH</strain>
    </source>
</reference>
<proteinExistence type="predicted"/>
<organism evidence="1 2">
    <name type="scientific">Cymbomonas tetramitiformis</name>
    <dbReference type="NCBI Taxonomy" id="36881"/>
    <lineage>
        <taxon>Eukaryota</taxon>
        <taxon>Viridiplantae</taxon>
        <taxon>Chlorophyta</taxon>
        <taxon>Pyramimonadophyceae</taxon>
        <taxon>Pyramimonadales</taxon>
        <taxon>Pyramimonadaceae</taxon>
        <taxon>Cymbomonas</taxon>
    </lineage>
</organism>
<protein>
    <submittedName>
        <fullName evidence="1">Uncharacterized protein</fullName>
    </submittedName>
</protein>
<dbReference type="EMBL" id="LGRX02034133">
    <property type="protein sequence ID" value="KAK3238710.1"/>
    <property type="molecule type" value="Genomic_DNA"/>
</dbReference>
<keyword evidence="2" id="KW-1185">Reference proteome</keyword>
<dbReference type="CDD" id="cd22744">
    <property type="entry name" value="OTU"/>
    <property type="match status" value="1"/>
</dbReference>
<evidence type="ECO:0000313" key="1">
    <source>
        <dbReference type="EMBL" id="KAK3238710.1"/>
    </source>
</evidence>
<comment type="caution">
    <text evidence="1">The sequence shown here is derived from an EMBL/GenBank/DDBJ whole genome shotgun (WGS) entry which is preliminary data.</text>
</comment>
<dbReference type="Proteomes" id="UP001190700">
    <property type="component" value="Unassembled WGS sequence"/>
</dbReference>
<name>A0AAE0BMJ9_9CHLO</name>